<dbReference type="SUPFAM" id="SSF52540">
    <property type="entry name" value="P-loop containing nucleoside triphosphate hydrolases"/>
    <property type="match status" value="2"/>
</dbReference>
<feature type="domain" description="ABC transporter" evidence="17">
    <location>
        <begin position="491"/>
        <end position="829"/>
    </location>
</feature>
<dbReference type="Gene3D" id="3.40.50.300">
    <property type="entry name" value="P-loop containing nucleotide triphosphate hydrolases"/>
    <property type="match status" value="2"/>
</dbReference>
<comment type="subcellular location">
    <subcellularLocation>
        <location evidence="1">Cytoplasm</location>
    </subcellularLocation>
</comment>
<evidence type="ECO:0000256" key="8">
    <source>
        <dbReference type="ARBA" id="ARBA00022771"/>
    </source>
</evidence>
<evidence type="ECO:0000256" key="11">
    <source>
        <dbReference type="ARBA" id="ARBA00022881"/>
    </source>
</evidence>
<dbReference type="InterPro" id="IPR004602">
    <property type="entry name" value="UvrA"/>
</dbReference>
<dbReference type="Pfam" id="PF00005">
    <property type="entry name" value="ABC_tran"/>
    <property type="match status" value="1"/>
</dbReference>
<keyword evidence="5" id="KW-0547">Nucleotide-binding</keyword>
<keyword evidence="10" id="KW-0067">ATP-binding</keyword>
<dbReference type="InterPro" id="IPR041552">
    <property type="entry name" value="UvrA_DNA-bd"/>
</dbReference>
<dbReference type="GO" id="GO:0009380">
    <property type="term" value="C:excinuclease repair complex"/>
    <property type="evidence" value="ECO:0007669"/>
    <property type="project" value="InterPro"/>
</dbReference>
<keyword evidence="12" id="KW-0238">DNA-binding</keyword>
<evidence type="ECO:0000256" key="15">
    <source>
        <dbReference type="ARBA" id="ARBA00039316"/>
    </source>
</evidence>
<keyword evidence="4" id="KW-0677">Repeat</keyword>
<dbReference type="InterPro" id="IPR017871">
    <property type="entry name" value="ABC_transporter-like_CS"/>
</dbReference>
<dbReference type="Proteomes" id="UP000307943">
    <property type="component" value="Unassembled WGS sequence"/>
</dbReference>
<dbReference type="GO" id="GO:0005524">
    <property type="term" value="F:ATP binding"/>
    <property type="evidence" value="ECO:0007669"/>
    <property type="project" value="UniProtKB-KW"/>
</dbReference>
<evidence type="ECO:0000259" key="17">
    <source>
        <dbReference type="PROSITE" id="PS50893"/>
    </source>
</evidence>
<evidence type="ECO:0000256" key="7">
    <source>
        <dbReference type="ARBA" id="ARBA00022769"/>
    </source>
</evidence>
<reference evidence="18 19" key="1">
    <citation type="submission" date="2019-05" db="EMBL/GenBank/DDBJ databases">
        <title>We sequenced the genome of Paenibacillus hemerocallicola KCTC 33185 for further insight into its adaptation and study the phylogeny of Paenibacillus.</title>
        <authorList>
            <person name="Narsing Rao M.P."/>
        </authorList>
    </citation>
    <scope>NUCLEOTIDE SEQUENCE [LARGE SCALE GENOMIC DNA]</scope>
    <source>
        <strain evidence="18 19">KCTC 33185</strain>
    </source>
</reference>
<accession>A0A5C4T6H6</accession>
<keyword evidence="13" id="KW-0234">DNA repair</keyword>
<evidence type="ECO:0000313" key="18">
    <source>
        <dbReference type="EMBL" id="TNJ64415.1"/>
    </source>
</evidence>
<evidence type="ECO:0000256" key="1">
    <source>
        <dbReference type="ARBA" id="ARBA00004496"/>
    </source>
</evidence>
<evidence type="ECO:0000256" key="6">
    <source>
        <dbReference type="ARBA" id="ARBA00022763"/>
    </source>
</evidence>
<evidence type="ECO:0000256" key="2">
    <source>
        <dbReference type="ARBA" id="ARBA00022490"/>
    </source>
</evidence>
<evidence type="ECO:0000256" key="10">
    <source>
        <dbReference type="ARBA" id="ARBA00022840"/>
    </source>
</evidence>
<comment type="caution">
    <text evidence="18">The sequence shown here is derived from an EMBL/GenBank/DDBJ whole genome shotgun (WGS) entry which is preliminary data.</text>
</comment>
<evidence type="ECO:0000256" key="9">
    <source>
        <dbReference type="ARBA" id="ARBA00022833"/>
    </source>
</evidence>
<feature type="domain" description="ABC transporter" evidence="17">
    <location>
        <begin position="251"/>
        <end position="486"/>
    </location>
</feature>
<dbReference type="GO" id="GO:0006289">
    <property type="term" value="P:nucleotide-excision repair"/>
    <property type="evidence" value="ECO:0007669"/>
    <property type="project" value="InterPro"/>
</dbReference>
<dbReference type="PANTHER" id="PTHR43152:SF2">
    <property type="entry name" value="DRUG RESISTANCE ABC TRANSPORTER"/>
    <property type="match status" value="1"/>
</dbReference>
<evidence type="ECO:0000256" key="4">
    <source>
        <dbReference type="ARBA" id="ARBA00022737"/>
    </source>
</evidence>
<dbReference type="RefSeq" id="WP_139604161.1">
    <property type="nucleotide sequence ID" value="NZ_VDCQ01000030.1"/>
</dbReference>
<organism evidence="18 19">
    <name type="scientific">Paenibacillus hemerocallicola</name>
    <dbReference type="NCBI Taxonomy" id="1172614"/>
    <lineage>
        <taxon>Bacteria</taxon>
        <taxon>Bacillati</taxon>
        <taxon>Bacillota</taxon>
        <taxon>Bacilli</taxon>
        <taxon>Bacillales</taxon>
        <taxon>Paenibacillaceae</taxon>
        <taxon>Paenibacillus</taxon>
    </lineage>
</organism>
<keyword evidence="8" id="KW-0863">Zinc-finger</keyword>
<dbReference type="GO" id="GO:0004518">
    <property type="term" value="F:nuclease activity"/>
    <property type="evidence" value="ECO:0007669"/>
    <property type="project" value="UniProtKB-KW"/>
</dbReference>
<dbReference type="PROSITE" id="PS50893">
    <property type="entry name" value="ABC_TRANSPORTER_2"/>
    <property type="match status" value="2"/>
</dbReference>
<proteinExistence type="inferred from homology"/>
<dbReference type="SMART" id="SM00382">
    <property type="entry name" value="AAA"/>
    <property type="match status" value="2"/>
</dbReference>
<dbReference type="PANTHER" id="PTHR43152">
    <property type="entry name" value="UVRABC SYSTEM PROTEIN A"/>
    <property type="match status" value="1"/>
</dbReference>
<dbReference type="NCBIfam" id="TIGR00630">
    <property type="entry name" value="uvra"/>
    <property type="match status" value="1"/>
</dbReference>
<keyword evidence="3" id="KW-0479">Metal-binding</keyword>
<dbReference type="PROSITE" id="PS00211">
    <property type="entry name" value="ABC_TRANSPORTER_1"/>
    <property type="match status" value="1"/>
</dbReference>
<keyword evidence="7" id="KW-0228">DNA excision</keyword>
<dbReference type="InterPro" id="IPR027417">
    <property type="entry name" value="P-loop_NTPase"/>
</dbReference>
<keyword evidence="19" id="KW-1185">Reference proteome</keyword>
<keyword evidence="6" id="KW-0227">DNA damage</keyword>
<protein>
    <recommendedName>
        <fullName evidence="15">UvrABC system protein A</fullName>
    </recommendedName>
    <alternativeName>
        <fullName evidence="16">Excinuclease ABC subunit A</fullName>
    </alternativeName>
</protein>
<evidence type="ECO:0000256" key="5">
    <source>
        <dbReference type="ARBA" id="ARBA00022741"/>
    </source>
</evidence>
<evidence type="ECO:0000256" key="12">
    <source>
        <dbReference type="ARBA" id="ARBA00023125"/>
    </source>
</evidence>
<evidence type="ECO:0000256" key="3">
    <source>
        <dbReference type="ARBA" id="ARBA00022723"/>
    </source>
</evidence>
<dbReference type="GO" id="GO:0016887">
    <property type="term" value="F:ATP hydrolysis activity"/>
    <property type="evidence" value="ECO:0007669"/>
    <property type="project" value="InterPro"/>
</dbReference>
<dbReference type="Gene3D" id="1.10.8.280">
    <property type="entry name" value="ABC transporter ATPase domain-like"/>
    <property type="match status" value="1"/>
</dbReference>
<name>A0A5C4T6H6_9BACL</name>
<evidence type="ECO:0000313" key="19">
    <source>
        <dbReference type="Proteomes" id="UP000307943"/>
    </source>
</evidence>
<dbReference type="GO" id="GO:0008270">
    <property type="term" value="F:zinc ion binding"/>
    <property type="evidence" value="ECO:0007669"/>
    <property type="project" value="UniProtKB-KW"/>
</dbReference>
<dbReference type="AlphaFoldDB" id="A0A5C4T6H6"/>
<dbReference type="OrthoDB" id="9809851at2"/>
<keyword evidence="2" id="KW-0963">Cytoplasm</keyword>
<evidence type="ECO:0000256" key="13">
    <source>
        <dbReference type="ARBA" id="ARBA00023204"/>
    </source>
</evidence>
<dbReference type="EMBL" id="VDCQ01000030">
    <property type="protein sequence ID" value="TNJ64415.1"/>
    <property type="molecule type" value="Genomic_DNA"/>
</dbReference>
<dbReference type="InterPro" id="IPR003593">
    <property type="entry name" value="AAA+_ATPase"/>
</dbReference>
<dbReference type="Gene3D" id="1.20.1580.10">
    <property type="entry name" value="ABC transporter ATPase like domain"/>
    <property type="match status" value="2"/>
</dbReference>
<evidence type="ECO:0000256" key="16">
    <source>
        <dbReference type="ARBA" id="ARBA00042156"/>
    </source>
</evidence>
<sequence length="835" mass="91080">MNDTIAIKGARENNLKQVSLEIPKHKLVVLTGPSGSGKSTLAMDTLQRECQRQYMESMGMVADSVSKPKVDSIVGLSPSISVGQHVTNRNPRSTVGTVTDIYTYLRVIYEKLGERPCPACGKTIVPSLANDTEPPRVGDDEQDGFQSYIECPHCHETIQKLERSHFSFNKPEGACETCAGLGAVAELDLDAVFDGQKSLNEGGVTFWFDALAQYQINILKAAAKHYGFVFDPDRPLKDYDPIQRDLLYYGVESEAFVRHFPDVKPPKSVTQGKYEGVVTGIWRRYREKEGESGEAALFHEETCTACSGARLKKESLLVKVDGASIAEVSERSLEEALAWMNRLMDSLSPEDRHVVEALLHDLIVRMKRITGVGLGYLSLNRQAVTLSGGEAQRLRLASILGSGLTGVLYILDEPTAGLHPRDTAGLIGVLKQLRDLGNTVLVIEHDVEMMRAADHVIDMGPGAGSFGGRVVGEGSLEDLIRSPESVTGAYLRDEESFAETRRRRPGNGKFLTVRNAYERNLKHITVSFPLGCLISVTGVSGSGKSTLLFDLLAAGGTEEQRRRGCESIAGLDAIGSMITVDQSPIGRMSRSNVATYTDVFTLMRNLFAGLPEAKRAKLTSKHFSFNTPGGRCESCQGLGVVSMNMHFLPDLEVRCPVCRGRRFQDEILRITYKGYTISDLLDMTVQESLPLLEDQEKMAGSIRLLCEVGLGYLQWGQSVRTLSGGEGQRIKLAKELSGKTKNHTLYLLDEPSTGLHPGDTRQLLVLLNKLVEAGNTVIVVEHNLDVIREADWVVDIGPEGGDAGGSLVAEGTPETVAAVDASYTGMYLRKALGLG</sequence>
<dbReference type="InterPro" id="IPR003439">
    <property type="entry name" value="ABC_transporter-like_ATP-bd"/>
</dbReference>
<keyword evidence="11" id="KW-0267">Excision nuclease</keyword>
<dbReference type="GO" id="GO:0005737">
    <property type="term" value="C:cytoplasm"/>
    <property type="evidence" value="ECO:0007669"/>
    <property type="project" value="UniProtKB-SubCell"/>
</dbReference>
<keyword evidence="9" id="KW-0862">Zinc</keyword>
<gene>
    <name evidence="18" type="primary">uvrA</name>
    <name evidence="18" type="ORF">FE784_20535</name>
</gene>
<dbReference type="Pfam" id="PF17755">
    <property type="entry name" value="UvrA_DNA-bind"/>
    <property type="match status" value="1"/>
</dbReference>
<evidence type="ECO:0000256" key="14">
    <source>
        <dbReference type="ARBA" id="ARBA00038000"/>
    </source>
</evidence>
<comment type="similarity">
    <text evidence="14">Belongs to the ABC transporter superfamily. UvrA family.</text>
</comment>
<dbReference type="GO" id="GO:0003677">
    <property type="term" value="F:DNA binding"/>
    <property type="evidence" value="ECO:0007669"/>
    <property type="project" value="UniProtKB-KW"/>
</dbReference>